<gene>
    <name evidence="8" type="ORF">CC1G_05227</name>
</gene>
<comment type="similarity">
    <text evidence="2">Belongs to the VAMP-associated protein (VAP) (TC 9.B.17) family.</text>
</comment>
<dbReference type="InterPro" id="IPR016763">
    <property type="entry name" value="VAP"/>
</dbReference>
<evidence type="ECO:0000256" key="4">
    <source>
        <dbReference type="ARBA" id="ARBA00022989"/>
    </source>
</evidence>
<dbReference type="InterPro" id="IPR013783">
    <property type="entry name" value="Ig-like_fold"/>
</dbReference>
<dbReference type="Pfam" id="PF00635">
    <property type="entry name" value="Motile_Sperm"/>
    <property type="match status" value="1"/>
</dbReference>
<name>A8PC86_COPC7</name>
<evidence type="ECO:0000256" key="5">
    <source>
        <dbReference type="ARBA" id="ARBA00023136"/>
    </source>
</evidence>
<accession>A8PC86</accession>
<dbReference type="AlphaFoldDB" id="A8PC86"/>
<dbReference type="SUPFAM" id="SSF49354">
    <property type="entry name" value="PapD-like"/>
    <property type="match status" value="1"/>
</dbReference>
<organism evidence="8 9">
    <name type="scientific">Coprinopsis cinerea (strain Okayama-7 / 130 / ATCC MYA-4618 / FGSC 9003)</name>
    <name type="common">Inky cap fungus</name>
    <name type="synonym">Hormographiella aspergillata</name>
    <dbReference type="NCBI Taxonomy" id="240176"/>
    <lineage>
        <taxon>Eukaryota</taxon>
        <taxon>Fungi</taxon>
        <taxon>Dikarya</taxon>
        <taxon>Basidiomycota</taxon>
        <taxon>Agaricomycotina</taxon>
        <taxon>Agaricomycetes</taxon>
        <taxon>Agaricomycetidae</taxon>
        <taxon>Agaricales</taxon>
        <taxon>Agaricineae</taxon>
        <taxon>Psathyrellaceae</taxon>
        <taxon>Coprinopsis</taxon>
    </lineage>
</organism>
<evidence type="ECO:0000313" key="8">
    <source>
        <dbReference type="EMBL" id="EAU81397.2"/>
    </source>
</evidence>
<feature type="region of interest" description="Disordered" evidence="6">
    <location>
        <begin position="44"/>
        <end position="75"/>
    </location>
</feature>
<dbReference type="GO" id="GO:0090158">
    <property type="term" value="P:endoplasmic reticulum membrane organization"/>
    <property type="evidence" value="ECO:0007669"/>
    <property type="project" value="TreeGrafter"/>
</dbReference>
<evidence type="ECO:0000256" key="1">
    <source>
        <dbReference type="ARBA" id="ARBA00004211"/>
    </source>
</evidence>
<dbReference type="PANTHER" id="PTHR10809:SF6">
    <property type="entry name" value="AT11025P-RELATED"/>
    <property type="match status" value="1"/>
</dbReference>
<keyword evidence="4" id="KW-1133">Transmembrane helix</keyword>
<keyword evidence="9" id="KW-1185">Reference proteome</keyword>
<evidence type="ECO:0000256" key="2">
    <source>
        <dbReference type="ARBA" id="ARBA00008932"/>
    </source>
</evidence>
<proteinExistence type="inferred from homology"/>
<dbReference type="InParanoid" id="A8PC86"/>
<keyword evidence="5" id="KW-0472">Membrane</keyword>
<dbReference type="Proteomes" id="UP000001861">
    <property type="component" value="Unassembled WGS sequence"/>
</dbReference>
<reference evidence="8 9" key="1">
    <citation type="journal article" date="2010" name="Proc. Natl. Acad. Sci. U.S.A.">
        <title>Insights into evolution of multicellular fungi from the assembled chromosomes of the mushroom Coprinopsis cinerea (Coprinus cinereus).</title>
        <authorList>
            <person name="Stajich J.E."/>
            <person name="Wilke S.K."/>
            <person name="Ahren D."/>
            <person name="Au C.H."/>
            <person name="Birren B.W."/>
            <person name="Borodovsky M."/>
            <person name="Burns C."/>
            <person name="Canback B."/>
            <person name="Casselton L.A."/>
            <person name="Cheng C.K."/>
            <person name="Deng J."/>
            <person name="Dietrich F.S."/>
            <person name="Fargo D.C."/>
            <person name="Farman M.L."/>
            <person name="Gathman A.C."/>
            <person name="Goldberg J."/>
            <person name="Guigo R."/>
            <person name="Hoegger P.J."/>
            <person name="Hooker J.B."/>
            <person name="Huggins A."/>
            <person name="James T.Y."/>
            <person name="Kamada T."/>
            <person name="Kilaru S."/>
            <person name="Kodira C."/>
            <person name="Kues U."/>
            <person name="Kupfer D."/>
            <person name="Kwan H.S."/>
            <person name="Lomsadze A."/>
            <person name="Li W."/>
            <person name="Lilly W.W."/>
            <person name="Ma L.J."/>
            <person name="Mackey A.J."/>
            <person name="Manning G."/>
            <person name="Martin F."/>
            <person name="Muraguchi H."/>
            <person name="Natvig D.O."/>
            <person name="Palmerini H."/>
            <person name="Ramesh M.A."/>
            <person name="Rehmeyer C.J."/>
            <person name="Roe B.A."/>
            <person name="Shenoy N."/>
            <person name="Stanke M."/>
            <person name="Ter-Hovhannisyan V."/>
            <person name="Tunlid A."/>
            <person name="Velagapudi R."/>
            <person name="Vision T.J."/>
            <person name="Zeng Q."/>
            <person name="Zolan M.E."/>
            <person name="Pukkila P.J."/>
        </authorList>
    </citation>
    <scope>NUCLEOTIDE SEQUENCE [LARGE SCALE GENOMIC DNA]</scope>
    <source>
        <strain evidence="9">Okayama-7 / 130 / ATCC MYA-4618 / FGSC 9003</strain>
    </source>
</reference>
<evidence type="ECO:0000313" key="9">
    <source>
        <dbReference type="Proteomes" id="UP000001861"/>
    </source>
</evidence>
<feature type="domain" description="MSP" evidence="7">
    <location>
        <begin position="77"/>
        <end position="207"/>
    </location>
</feature>
<dbReference type="RefSeq" id="XP_001840341.2">
    <property type="nucleotide sequence ID" value="XM_001840289.2"/>
</dbReference>
<dbReference type="STRING" id="240176.A8PC86"/>
<dbReference type="GO" id="GO:0005789">
    <property type="term" value="C:endoplasmic reticulum membrane"/>
    <property type="evidence" value="ECO:0007669"/>
    <property type="project" value="InterPro"/>
</dbReference>
<dbReference type="GO" id="GO:0061817">
    <property type="term" value="P:endoplasmic reticulum-plasma membrane tethering"/>
    <property type="evidence" value="ECO:0007669"/>
    <property type="project" value="TreeGrafter"/>
</dbReference>
<dbReference type="Gene3D" id="2.60.40.10">
    <property type="entry name" value="Immunoglobulins"/>
    <property type="match status" value="1"/>
</dbReference>
<dbReference type="PROSITE" id="PS50202">
    <property type="entry name" value="MSP"/>
    <property type="match status" value="1"/>
</dbReference>
<dbReference type="EMBL" id="AACS02000011">
    <property type="protein sequence ID" value="EAU81397.2"/>
    <property type="molecule type" value="Genomic_DNA"/>
</dbReference>
<dbReference type="HOGENOM" id="CLU_1326306_0_0_1"/>
<keyword evidence="3" id="KW-0812">Transmembrane</keyword>
<evidence type="ECO:0000256" key="3">
    <source>
        <dbReference type="ARBA" id="ARBA00022692"/>
    </source>
</evidence>
<evidence type="ECO:0000259" key="7">
    <source>
        <dbReference type="PROSITE" id="PS50202"/>
    </source>
</evidence>
<comment type="caution">
    <text evidence="8">The sequence shown here is derived from an EMBL/GenBank/DDBJ whole genome shotgun (WGS) entry which is preliminary data.</text>
</comment>
<dbReference type="VEuPathDB" id="FungiDB:CC1G_05227"/>
<feature type="compositionally biased region" description="Pro residues" evidence="6">
    <location>
        <begin position="57"/>
        <end position="67"/>
    </location>
</feature>
<dbReference type="OrthoDB" id="264603at2759"/>
<dbReference type="eggNOG" id="KOG0439">
    <property type="taxonomic scope" value="Eukaryota"/>
</dbReference>
<protein>
    <submittedName>
        <fullName evidence="8">Binding protein</fullName>
    </submittedName>
</protein>
<dbReference type="KEGG" id="cci:CC1G_05227"/>
<comment type="subcellular location">
    <subcellularLocation>
        <location evidence="1">Membrane</location>
        <topology evidence="1">Single-pass type IV membrane protein</topology>
    </subcellularLocation>
</comment>
<dbReference type="InterPro" id="IPR008962">
    <property type="entry name" value="PapD-like_sf"/>
</dbReference>
<dbReference type="InterPro" id="IPR000535">
    <property type="entry name" value="MSP_dom"/>
</dbReference>
<evidence type="ECO:0000256" key="6">
    <source>
        <dbReference type="SAM" id="MobiDB-lite"/>
    </source>
</evidence>
<dbReference type="GO" id="GO:0033149">
    <property type="term" value="F:FFAT motif binding"/>
    <property type="evidence" value="ECO:0007669"/>
    <property type="project" value="TreeGrafter"/>
</dbReference>
<dbReference type="PANTHER" id="PTHR10809">
    <property type="entry name" value="VESICLE-ASSOCIATED MEMBRANE PROTEIN-ASSOCIATED PROTEIN"/>
    <property type="match status" value="1"/>
</dbReference>
<sequence length="207" mass="22873">MAGISWHPLQTPDCVKRPPSALFPREILAELYHVFSLRLVARNPPSSATSPRFITGPPEPKSPPPTSEPAVSSSSMGLSFDPVHLLGFKKPFTVTSRCNLAITNPNAQPFVFKVKTTHPDTYFVIPCTGRVDPGKTISLTFSQASLKQEPPEDARCKAKFLILHTVLTPEMEKLWATGRFWKSAPEGICISEHMLRAMWPVPTPGAW</sequence>
<dbReference type="GeneID" id="6016977"/>
<dbReference type="GO" id="GO:0005886">
    <property type="term" value="C:plasma membrane"/>
    <property type="evidence" value="ECO:0007669"/>
    <property type="project" value="TreeGrafter"/>
</dbReference>